<name>A0A2X0YMA6_9BACI</name>
<proteinExistence type="predicted"/>
<feature type="transmembrane region" description="Helical" evidence="1">
    <location>
        <begin position="32"/>
        <end position="53"/>
    </location>
</feature>
<organism evidence="2 3">
    <name type="scientific">Lysinibacillus capsici</name>
    <dbReference type="NCBI Taxonomy" id="2115968"/>
    <lineage>
        <taxon>Bacteria</taxon>
        <taxon>Bacillati</taxon>
        <taxon>Bacillota</taxon>
        <taxon>Bacilli</taxon>
        <taxon>Bacillales</taxon>
        <taxon>Bacillaceae</taxon>
        <taxon>Lysinibacillus</taxon>
    </lineage>
</organism>
<keyword evidence="1" id="KW-0472">Membrane</keyword>
<dbReference type="AlphaFoldDB" id="A0A2X0YMA6"/>
<keyword evidence="1" id="KW-0812">Transmembrane</keyword>
<evidence type="ECO:0000313" key="3">
    <source>
        <dbReference type="Proteomes" id="UP000251431"/>
    </source>
</evidence>
<accession>A0A2X0YMA6</accession>
<keyword evidence="1" id="KW-1133">Transmembrane helix</keyword>
<dbReference type="EMBL" id="UAQE01000001">
    <property type="protein sequence ID" value="SPT96417.1"/>
    <property type="molecule type" value="Genomic_DNA"/>
</dbReference>
<dbReference type="Proteomes" id="UP000251431">
    <property type="component" value="Unassembled WGS sequence"/>
</dbReference>
<evidence type="ECO:0000313" key="2">
    <source>
        <dbReference type="EMBL" id="SPT96417.1"/>
    </source>
</evidence>
<sequence>MELILTIFLMLDIPYNYFHHSFPIMIEYLGNLGFWLALPLSVLTILLSLWLLIKKVGIVSSLLILFITGILLFLALISLFHCYSS</sequence>
<gene>
    <name evidence="2" type="ORF">NCTC7582_00507</name>
</gene>
<feature type="transmembrane region" description="Helical" evidence="1">
    <location>
        <begin position="60"/>
        <end position="80"/>
    </location>
</feature>
<reference evidence="2 3" key="1">
    <citation type="submission" date="2018-06" db="EMBL/GenBank/DDBJ databases">
        <authorList>
            <consortium name="Pathogen Informatics"/>
            <person name="Doyle S."/>
        </authorList>
    </citation>
    <scope>NUCLEOTIDE SEQUENCE [LARGE SCALE GENOMIC DNA]</scope>
    <source>
        <strain evidence="2 3">NCTC7582</strain>
    </source>
</reference>
<protein>
    <submittedName>
        <fullName evidence="2">Uncharacterized protein</fullName>
    </submittedName>
</protein>
<evidence type="ECO:0000256" key="1">
    <source>
        <dbReference type="SAM" id="Phobius"/>
    </source>
</evidence>